<name>A0A7Y4H8B6_9BRAD</name>
<evidence type="ECO:0008006" key="5">
    <source>
        <dbReference type="Google" id="ProtNLM"/>
    </source>
</evidence>
<feature type="compositionally biased region" description="Polar residues" evidence="1">
    <location>
        <begin position="49"/>
        <end position="59"/>
    </location>
</feature>
<protein>
    <recommendedName>
        <fullName evidence="5">Secreted protein</fullName>
    </recommendedName>
</protein>
<organism evidence="3 4">
    <name type="scientific">Bradyrhizobium archetypum</name>
    <dbReference type="NCBI Taxonomy" id="2721160"/>
    <lineage>
        <taxon>Bacteria</taxon>
        <taxon>Pseudomonadati</taxon>
        <taxon>Pseudomonadota</taxon>
        <taxon>Alphaproteobacteria</taxon>
        <taxon>Hyphomicrobiales</taxon>
        <taxon>Nitrobacteraceae</taxon>
        <taxon>Bradyrhizobium</taxon>
    </lineage>
</organism>
<keyword evidence="4" id="KW-1185">Reference proteome</keyword>
<evidence type="ECO:0000313" key="3">
    <source>
        <dbReference type="EMBL" id="NOJ49057.1"/>
    </source>
</evidence>
<keyword evidence="2" id="KW-0732">Signal</keyword>
<feature type="region of interest" description="Disordered" evidence="1">
    <location>
        <begin position="20"/>
        <end position="68"/>
    </location>
</feature>
<reference evidence="3 4" key="1">
    <citation type="submission" date="2020-03" db="EMBL/GenBank/DDBJ databases">
        <title>Bradyrhizobium diversity isolated from nodules of Muelleranthus trifoliolatus.</title>
        <authorList>
            <person name="Klepa M."/>
            <person name="Helene L."/>
            <person name="Hungria M."/>
        </authorList>
    </citation>
    <scope>NUCLEOTIDE SEQUENCE [LARGE SCALE GENOMIC DNA]</scope>
    <source>
        <strain evidence="3 4">WSM 1744</strain>
    </source>
</reference>
<evidence type="ECO:0000256" key="2">
    <source>
        <dbReference type="SAM" id="SignalP"/>
    </source>
</evidence>
<sequence>MRGLLAVAVVFAMLLSASEATGAEQKKPKPYRGSNAVVQTEAPERTPSVGRSTGSNRATGASPPFRAEDIVPDICKGCS</sequence>
<dbReference type="RefSeq" id="WP_171712090.1">
    <property type="nucleotide sequence ID" value="NZ_JAAVLW010000007.1"/>
</dbReference>
<dbReference type="AlphaFoldDB" id="A0A7Y4H8B6"/>
<feature type="signal peptide" evidence="2">
    <location>
        <begin position="1"/>
        <end position="22"/>
    </location>
</feature>
<accession>A0A7Y4H8B6</accession>
<evidence type="ECO:0000256" key="1">
    <source>
        <dbReference type="SAM" id="MobiDB-lite"/>
    </source>
</evidence>
<gene>
    <name evidence="3" type="ORF">HCN50_22875</name>
</gene>
<proteinExistence type="predicted"/>
<dbReference type="EMBL" id="JAAVLW010000007">
    <property type="protein sequence ID" value="NOJ49057.1"/>
    <property type="molecule type" value="Genomic_DNA"/>
</dbReference>
<comment type="caution">
    <text evidence="3">The sequence shown here is derived from an EMBL/GenBank/DDBJ whole genome shotgun (WGS) entry which is preliminary data.</text>
</comment>
<evidence type="ECO:0000313" key="4">
    <source>
        <dbReference type="Proteomes" id="UP000528734"/>
    </source>
</evidence>
<dbReference type="Proteomes" id="UP000528734">
    <property type="component" value="Unassembled WGS sequence"/>
</dbReference>
<feature type="chain" id="PRO_5030846425" description="Secreted protein" evidence="2">
    <location>
        <begin position="23"/>
        <end position="79"/>
    </location>
</feature>